<accession>A0A8T1W533</accession>
<protein>
    <submittedName>
        <fullName evidence="1">Uncharacterized protein</fullName>
    </submittedName>
</protein>
<evidence type="ECO:0000313" key="2">
    <source>
        <dbReference type="Proteomes" id="UP000694044"/>
    </source>
</evidence>
<keyword evidence="2" id="KW-1185">Reference proteome</keyword>
<dbReference type="Proteomes" id="UP000694044">
    <property type="component" value="Unassembled WGS sequence"/>
</dbReference>
<evidence type="ECO:0000313" key="1">
    <source>
        <dbReference type="EMBL" id="KAG7388505.1"/>
    </source>
</evidence>
<dbReference type="EMBL" id="JAGDFM010000059">
    <property type="protein sequence ID" value="KAG7388505.1"/>
    <property type="molecule type" value="Genomic_DNA"/>
</dbReference>
<gene>
    <name evidence="1" type="ORF">PHYPSEUDO_012291</name>
</gene>
<sequence>MQCNVPAPGLPGSTGLTVSLVPYHPALELQFAPAQSLSACCLPLQDDDLVHTCSWSWPAPSSAALAASASTCGGVPQDGGVRASRRQLLGQSQVSWLLLALASEPSALPICCLHLAAQATNVAASKRPRKQLCTEPQAFGHSFPIQTMGGAMAIVAYSSRVNLLESPTHVAAPLAFRPTSSFGNLPRAAQVAAETAEDLAGT</sequence>
<name>A0A8T1W533_9STRA</name>
<comment type="caution">
    <text evidence="1">The sequence shown here is derived from an EMBL/GenBank/DDBJ whole genome shotgun (WGS) entry which is preliminary data.</text>
</comment>
<dbReference type="AlphaFoldDB" id="A0A8T1W533"/>
<reference evidence="1" key="1">
    <citation type="submission" date="2021-02" db="EMBL/GenBank/DDBJ databases">
        <authorList>
            <person name="Palmer J.M."/>
        </authorList>
    </citation>
    <scope>NUCLEOTIDE SEQUENCE</scope>
    <source>
        <strain evidence="1">SCRP734</strain>
    </source>
</reference>
<organism evidence="1 2">
    <name type="scientific">Phytophthora pseudosyringae</name>
    <dbReference type="NCBI Taxonomy" id="221518"/>
    <lineage>
        <taxon>Eukaryota</taxon>
        <taxon>Sar</taxon>
        <taxon>Stramenopiles</taxon>
        <taxon>Oomycota</taxon>
        <taxon>Peronosporomycetes</taxon>
        <taxon>Peronosporales</taxon>
        <taxon>Peronosporaceae</taxon>
        <taxon>Phytophthora</taxon>
    </lineage>
</organism>
<proteinExistence type="predicted"/>